<dbReference type="InterPro" id="IPR013324">
    <property type="entry name" value="RNA_pol_sigma_r3/r4-like"/>
</dbReference>
<name>A0ABX5ZMD7_STRTE</name>
<dbReference type="Pfam" id="PF04539">
    <property type="entry name" value="Sigma70_r3"/>
    <property type="match status" value="1"/>
</dbReference>
<evidence type="ECO:0000313" key="9">
    <source>
        <dbReference type="EMBL" id="QER85441.1"/>
    </source>
</evidence>
<sequence>MRSEDGPVRDEERGTRELPAERVPDGIDGIPEQARPHPEDDPSEGVPPGGGQGGGAARGASAAGPAAPGGDAPARAEPVAGDEASARGRATGGTMSEHERQAEDRAAPPATGARSAPGAPGTHAHHHPHDRSGARALFLELRALQDGSPEYAELRNRLVRMHLPLVEHLARRFRNRGEPLDDLTQVATIGLIKSVDRFDPDRGVEFSTYATPTVVGEIKRHFRDKGWAVRVPRRLQELRLALTTATAELSQLHGRSPTVHELAEKLAISEEEVLEGLESANAYSTLSLDVPDTDDESPAVADTLGAEDEALEGVEYRESLKPLLEDLPPREKRILLLRFFGNMTQSQIAQEVGISQMHVSRLLARTLAQLREKLLVEE</sequence>
<dbReference type="InterPro" id="IPR007627">
    <property type="entry name" value="RNA_pol_sigma70_r2"/>
</dbReference>
<keyword evidence="3" id="KW-0238">DNA-binding</keyword>
<feature type="compositionally biased region" description="Basic and acidic residues" evidence="5">
    <location>
        <begin position="1"/>
        <end position="25"/>
    </location>
</feature>
<dbReference type="InterPro" id="IPR014322">
    <property type="entry name" value="RNA_pol_sigma-B/F/G"/>
</dbReference>
<evidence type="ECO:0000256" key="5">
    <source>
        <dbReference type="SAM" id="MobiDB-lite"/>
    </source>
</evidence>
<dbReference type="NCBIfam" id="TIGR02937">
    <property type="entry name" value="sigma70-ECF"/>
    <property type="match status" value="1"/>
</dbReference>
<evidence type="ECO:0000313" key="10">
    <source>
        <dbReference type="Proteomes" id="UP000324308"/>
    </source>
</evidence>
<feature type="compositionally biased region" description="Low complexity" evidence="5">
    <location>
        <begin position="58"/>
        <end position="76"/>
    </location>
</feature>
<dbReference type="Pfam" id="PF04545">
    <property type="entry name" value="Sigma70_r4"/>
    <property type="match status" value="1"/>
</dbReference>
<evidence type="ECO:0000256" key="3">
    <source>
        <dbReference type="ARBA" id="ARBA00023125"/>
    </source>
</evidence>
<feature type="compositionally biased region" description="Basic and acidic residues" evidence="5">
    <location>
        <begin position="96"/>
        <end position="106"/>
    </location>
</feature>
<evidence type="ECO:0000259" key="6">
    <source>
        <dbReference type="Pfam" id="PF04539"/>
    </source>
</evidence>
<gene>
    <name evidence="9" type="ORF">F3L20_05720</name>
</gene>
<dbReference type="PANTHER" id="PTHR30385:SF4">
    <property type="entry name" value="RNA POLYMERASE SIGMA-E FACTOR"/>
    <property type="match status" value="1"/>
</dbReference>
<evidence type="ECO:0000259" key="8">
    <source>
        <dbReference type="Pfam" id="PF04545"/>
    </source>
</evidence>
<dbReference type="SUPFAM" id="SSF88659">
    <property type="entry name" value="Sigma3 and sigma4 domains of RNA polymerase sigma factors"/>
    <property type="match status" value="2"/>
</dbReference>
<dbReference type="InterPro" id="IPR007630">
    <property type="entry name" value="RNA_pol_sigma70_r4"/>
</dbReference>
<dbReference type="Pfam" id="PF04542">
    <property type="entry name" value="Sigma70_r2"/>
    <property type="match status" value="1"/>
</dbReference>
<dbReference type="SUPFAM" id="SSF88946">
    <property type="entry name" value="Sigma2 domain of RNA polymerase sigma factors"/>
    <property type="match status" value="1"/>
</dbReference>
<evidence type="ECO:0000256" key="1">
    <source>
        <dbReference type="ARBA" id="ARBA00023015"/>
    </source>
</evidence>
<evidence type="ECO:0000259" key="7">
    <source>
        <dbReference type="Pfam" id="PF04542"/>
    </source>
</evidence>
<feature type="domain" description="RNA polymerase sigma-70 region 2" evidence="7">
    <location>
        <begin position="158"/>
        <end position="227"/>
    </location>
</feature>
<dbReference type="Gene3D" id="1.10.10.10">
    <property type="entry name" value="Winged helix-like DNA-binding domain superfamily/Winged helix DNA-binding domain"/>
    <property type="match status" value="2"/>
</dbReference>
<dbReference type="PRINTS" id="PR00046">
    <property type="entry name" value="SIGMA70FCT"/>
</dbReference>
<feature type="domain" description="RNA polymerase sigma-70 region 4" evidence="8">
    <location>
        <begin position="323"/>
        <end position="372"/>
    </location>
</feature>
<reference evidence="9 10" key="1">
    <citation type="submission" date="2019-09" db="EMBL/GenBank/DDBJ databases">
        <title>Draft genome sequence of the Ebosin-producing strain Streptomyces sp. 139.</title>
        <authorList>
            <person name="Ai L."/>
            <person name="Geng M."/>
            <person name="Ma M."/>
            <person name="Bai L."/>
        </authorList>
    </citation>
    <scope>NUCLEOTIDE SEQUENCE [LARGE SCALE GENOMIC DNA]</scope>
    <source>
        <strain evidence="9 10">139</strain>
    </source>
</reference>
<dbReference type="Proteomes" id="UP000324308">
    <property type="component" value="Chromosome"/>
</dbReference>
<proteinExistence type="predicted"/>
<dbReference type="PANTHER" id="PTHR30385">
    <property type="entry name" value="SIGMA FACTOR F FLAGELLAR"/>
    <property type="match status" value="1"/>
</dbReference>
<dbReference type="EMBL" id="CP043959">
    <property type="protein sequence ID" value="QER85441.1"/>
    <property type="molecule type" value="Genomic_DNA"/>
</dbReference>
<protein>
    <submittedName>
        <fullName evidence="9">RNA polymerase sigma factor SigF</fullName>
    </submittedName>
</protein>
<dbReference type="InterPro" id="IPR000943">
    <property type="entry name" value="RNA_pol_sigma70"/>
</dbReference>
<dbReference type="InterPro" id="IPR014284">
    <property type="entry name" value="RNA_pol_sigma-70_dom"/>
</dbReference>
<dbReference type="Gene3D" id="1.20.120.1810">
    <property type="match status" value="1"/>
</dbReference>
<feature type="region of interest" description="Disordered" evidence="5">
    <location>
        <begin position="1"/>
        <end position="131"/>
    </location>
</feature>
<dbReference type="InterPro" id="IPR007624">
    <property type="entry name" value="RNA_pol_sigma70_r3"/>
</dbReference>
<dbReference type="CDD" id="cd06171">
    <property type="entry name" value="Sigma70_r4"/>
    <property type="match status" value="1"/>
</dbReference>
<evidence type="ECO:0000256" key="2">
    <source>
        <dbReference type="ARBA" id="ARBA00023082"/>
    </source>
</evidence>
<feature type="compositionally biased region" description="Gly residues" evidence="5">
    <location>
        <begin position="47"/>
        <end position="57"/>
    </location>
</feature>
<dbReference type="InterPro" id="IPR013325">
    <property type="entry name" value="RNA_pol_sigma_r2"/>
</dbReference>
<organism evidence="9 10">
    <name type="scientific">Streptomyces tendae</name>
    <dbReference type="NCBI Taxonomy" id="1932"/>
    <lineage>
        <taxon>Bacteria</taxon>
        <taxon>Bacillati</taxon>
        <taxon>Actinomycetota</taxon>
        <taxon>Actinomycetes</taxon>
        <taxon>Kitasatosporales</taxon>
        <taxon>Streptomycetaceae</taxon>
        <taxon>Streptomyces</taxon>
    </lineage>
</organism>
<evidence type="ECO:0000256" key="4">
    <source>
        <dbReference type="ARBA" id="ARBA00023163"/>
    </source>
</evidence>
<keyword evidence="2" id="KW-0731">Sigma factor</keyword>
<feature type="domain" description="RNA polymerase sigma-70 region 3" evidence="6">
    <location>
        <begin position="239"/>
        <end position="298"/>
    </location>
</feature>
<keyword evidence="10" id="KW-1185">Reference proteome</keyword>
<keyword evidence="1" id="KW-0805">Transcription regulation</keyword>
<keyword evidence="4" id="KW-0804">Transcription</keyword>
<dbReference type="NCBIfam" id="TIGR02980">
    <property type="entry name" value="SigBFG"/>
    <property type="match status" value="1"/>
</dbReference>
<accession>A0ABX5ZMD7</accession>
<dbReference type="InterPro" id="IPR036388">
    <property type="entry name" value="WH-like_DNA-bd_sf"/>
</dbReference>